<keyword evidence="5 6" id="KW-0819">tRNA processing</keyword>
<keyword evidence="9" id="KW-1185">Reference proteome</keyword>
<evidence type="ECO:0000256" key="2">
    <source>
        <dbReference type="ARBA" id="ARBA00022603"/>
    </source>
</evidence>
<dbReference type="GO" id="GO:0032259">
    <property type="term" value="P:methylation"/>
    <property type="evidence" value="ECO:0007669"/>
    <property type="project" value="UniProtKB-KW"/>
</dbReference>
<dbReference type="GO" id="GO:0005737">
    <property type="term" value="C:cytoplasm"/>
    <property type="evidence" value="ECO:0007669"/>
    <property type="project" value="UniProtKB-SubCell"/>
</dbReference>
<dbReference type="InterPro" id="IPR002052">
    <property type="entry name" value="DNA_methylase_N6_adenine_CS"/>
</dbReference>
<comment type="subcellular location">
    <subcellularLocation>
        <location evidence="6">Cytoplasm</location>
    </subcellularLocation>
</comment>
<dbReference type="HAMAP" id="MF_01872">
    <property type="entry name" value="tRNA_methyltr_YfiC"/>
    <property type="match status" value="1"/>
</dbReference>
<keyword evidence="4 6" id="KW-0949">S-adenosyl-L-methionine</keyword>
<keyword evidence="2 6" id="KW-0489">Methyltransferase</keyword>
<keyword evidence="1 6" id="KW-0963">Cytoplasm</keyword>
<dbReference type="AlphaFoldDB" id="A0A3N6NPN6"/>
<dbReference type="InterPro" id="IPR029063">
    <property type="entry name" value="SAM-dependent_MTases_sf"/>
</dbReference>
<gene>
    <name evidence="8" type="ORF">D5R40_12160</name>
</gene>
<accession>A0A3N6NPN6</accession>
<comment type="function">
    <text evidence="6">Specifically methylates the adenine in position 37 of tRNA(1)(Val) (anticodon cmo5UAC).</text>
</comment>
<dbReference type="InterPro" id="IPR022882">
    <property type="entry name" value="tRNA_adenine-N6_MeTrfase"/>
</dbReference>
<dbReference type="CDD" id="cd02440">
    <property type="entry name" value="AdoMet_MTases"/>
    <property type="match status" value="1"/>
</dbReference>
<dbReference type="Proteomes" id="UP000269154">
    <property type="component" value="Unassembled WGS sequence"/>
</dbReference>
<organism evidence="8 9">
    <name type="scientific">Okeania hirsuta</name>
    <dbReference type="NCBI Taxonomy" id="1458930"/>
    <lineage>
        <taxon>Bacteria</taxon>
        <taxon>Bacillati</taxon>
        <taxon>Cyanobacteriota</taxon>
        <taxon>Cyanophyceae</taxon>
        <taxon>Oscillatoriophycideae</taxon>
        <taxon>Oscillatoriales</taxon>
        <taxon>Microcoleaceae</taxon>
        <taxon>Okeania</taxon>
    </lineage>
</organism>
<proteinExistence type="inferred from homology"/>
<sequence length="244" mass="27666">MGGNQFRFKQFTILQDQCAMKVGTDGTLLGAWVDISGAEKILDIGAGTGLISLMLAQRSRQRCGTLSLAQIDAVEIDVNSSIQARKNVERSPWSDRIKIHNYSIQEYAESCQKQYNLIVSNPPFFENASKAAKKARTIARHTDFLSQTDLLQTAVQLLSDTGKLAVIYPVEQAKKFQIKARYFGLFCHKKLYVKSMAEIPTKRILMELSKNQLPPQENTLIIEAKQYLYTPEFIALIKDFYLKY</sequence>
<evidence type="ECO:0000256" key="3">
    <source>
        <dbReference type="ARBA" id="ARBA00022679"/>
    </source>
</evidence>
<evidence type="ECO:0000256" key="5">
    <source>
        <dbReference type="ARBA" id="ARBA00022694"/>
    </source>
</evidence>
<dbReference type="PANTHER" id="PTHR47739">
    <property type="entry name" value="TRNA1(VAL) (ADENINE(37)-N6)-METHYLTRANSFERASE"/>
    <property type="match status" value="1"/>
</dbReference>
<dbReference type="PRINTS" id="PR00507">
    <property type="entry name" value="N12N6MTFRASE"/>
</dbReference>
<protein>
    <recommendedName>
        <fullName evidence="6">tRNA1(Val) (adenine(37)-N6)-methyltransferase</fullName>
        <ecNumber evidence="6">2.1.1.223</ecNumber>
    </recommendedName>
    <alternativeName>
        <fullName evidence="6">tRNA m6A37 methyltransferase</fullName>
    </alternativeName>
</protein>
<comment type="catalytic activity">
    <reaction evidence="6">
        <text>adenosine(37) in tRNA1(Val) + S-adenosyl-L-methionine = N(6)-methyladenosine(37) in tRNA1(Val) + S-adenosyl-L-homocysteine + H(+)</text>
        <dbReference type="Rhea" id="RHEA:43160"/>
        <dbReference type="Rhea" id="RHEA-COMP:10369"/>
        <dbReference type="Rhea" id="RHEA-COMP:10370"/>
        <dbReference type="ChEBI" id="CHEBI:15378"/>
        <dbReference type="ChEBI" id="CHEBI:57856"/>
        <dbReference type="ChEBI" id="CHEBI:59789"/>
        <dbReference type="ChEBI" id="CHEBI:74411"/>
        <dbReference type="ChEBI" id="CHEBI:74449"/>
        <dbReference type="EC" id="2.1.1.223"/>
    </reaction>
</comment>
<dbReference type="EC" id="2.1.1.223" evidence="6"/>
<dbReference type="EMBL" id="RCBY01000056">
    <property type="protein sequence ID" value="RQH43980.1"/>
    <property type="molecule type" value="Genomic_DNA"/>
</dbReference>
<evidence type="ECO:0000259" key="7">
    <source>
        <dbReference type="Pfam" id="PF05175"/>
    </source>
</evidence>
<dbReference type="InterPro" id="IPR050210">
    <property type="entry name" value="tRNA_Adenine-N(6)_MTase"/>
</dbReference>
<comment type="similarity">
    <text evidence="6">Belongs to the methyltransferase superfamily. tRNA (adenine-N(6)-)-methyltransferase family.</text>
</comment>
<dbReference type="GO" id="GO:0016430">
    <property type="term" value="F:tRNA (adenine-N6)-methyltransferase activity"/>
    <property type="evidence" value="ECO:0007669"/>
    <property type="project" value="UniProtKB-UniRule"/>
</dbReference>
<dbReference type="GO" id="GO:0003676">
    <property type="term" value="F:nucleic acid binding"/>
    <property type="evidence" value="ECO:0007669"/>
    <property type="project" value="InterPro"/>
</dbReference>
<evidence type="ECO:0000256" key="6">
    <source>
        <dbReference type="HAMAP-Rule" id="MF_01872"/>
    </source>
</evidence>
<keyword evidence="3 6" id="KW-0808">Transferase</keyword>
<comment type="caution">
    <text evidence="8">The sequence shown here is derived from an EMBL/GenBank/DDBJ whole genome shotgun (WGS) entry which is preliminary data.</text>
</comment>
<dbReference type="InterPro" id="IPR007848">
    <property type="entry name" value="Small_mtfrase_dom"/>
</dbReference>
<dbReference type="GO" id="GO:0008033">
    <property type="term" value="P:tRNA processing"/>
    <property type="evidence" value="ECO:0007669"/>
    <property type="project" value="UniProtKB-UniRule"/>
</dbReference>
<dbReference type="PROSITE" id="PS00092">
    <property type="entry name" value="N6_MTASE"/>
    <property type="match status" value="1"/>
</dbReference>
<dbReference type="RefSeq" id="WP_124145165.1">
    <property type="nucleotide sequence ID" value="NZ_CAWOKI010000071.1"/>
</dbReference>
<dbReference type="PANTHER" id="PTHR47739:SF1">
    <property type="entry name" value="TRNA1(VAL) (ADENINE(37)-N6)-METHYLTRANSFERASE"/>
    <property type="match status" value="1"/>
</dbReference>
<evidence type="ECO:0000256" key="1">
    <source>
        <dbReference type="ARBA" id="ARBA00022490"/>
    </source>
</evidence>
<dbReference type="OrthoDB" id="9777257at2"/>
<dbReference type="SUPFAM" id="SSF53335">
    <property type="entry name" value="S-adenosyl-L-methionine-dependent methyltransferases"/>
    <property type="match status" value="1"/>
</dbReference>
<dbReference type="Gene3D" id="3.40.50.150">
    <property type="entry name" value="Vaccinia Virus protein VP39"/>
    <property type="match status" value="1"/>
</dbReference>
<feature type="domain" description="Methyltransferase small" evidence="7">
    <location>
        <begin position="38"/>
        <end position="168"/>
    </location>
</feature>
<dbReference type="Pfam" id="PF05175">
    <property type="entry name" value="MTS"/>
    <property type="match status" value="1"/>
</dbReference>
<reference evidence="8 9" key="1">
    <citation type="journal article" date="2018" name="ACS Chem. Biol.">
        <title>Ketoreductase domain dysfunction expands chemodiversity: malyngamide biosynthesis in the cyanobacterium Okeania hirsuta.</title>
        <authorList>
            <person name="Moss N.A."/>
            <person name="Leao T."/>
            <person name="Rankin M."/>
            <person name="McCullough T.M."/>
            <person name="Qu P."/>
            <person name="Korobeynikov A."/>
            <person name="Smith J.L."/>
            <person name="Gerwick L."/>
            <person name="Gerwick W.H."/>
        </authorList>
    </citation>
    <scope>NUCLEOTIDE SEQUENCE [LARGE SCALE GENOMIC DNA]</scope>
    <source>
        <strain evidence="8 9">PAB10Feb10-1</strain>
    </source>
</reference>
<name>A0A3N6NPN6_9CYAN</name>
<evidence type="ECO:0000313" key="8">
    <source>
        <dbReference type="EMBL" id="RQH43980.1"/>
    </source>
</evidence>
<evidence type="ECO:0000256" key="4">
    <source>
        <dbReference type="ARBA" id="ARBA00022691"/>
    </source>
</evidence>
<evidence type="ECO:0000313" key="9">
    <source>
        <dbReference type="Proteomes" id="UP000269154"/>
    </source>
</evidence>